<keyword evidence="3" id="KW-1133">Transmembrane helix</keyword>
<sequence length="552" mass="58223">MHPALLFSCCAFVAFAAALSAGDAPIDYASIVREINAENGGWSASVDAVPTWMRSMTAQETKRFFTSVEIPEFPAHSQLKSSRQTAENAQGLPTNFSWKDKSGTWGPILDQASCGSCWAFSATTVLSSRYYLATGSAWSTLSSQDLVNCDHTCIGSTTSCNNGCTGGTLPGVWHYLSETGAPSSKCIPYAGTERTCSSYCQDGTTRKNTTRGTDALLTMDPHEMKFLIYRDGPMQTTMRMYSDFAAYSSGIYKHRSGTNQGGHAVTLIGWGSENGEDYWLAQNSWGTSWGMNGFFKISISENNCNFADVSGAGAPRTSMGSRVSTVDVATVKSLAPACSFDSEQVQVAWQNFDTVETAISAINTVASALSGDARSIICRRLFVPVNGGMARPLCRSDCLSYFRSFYGDDTLAAWTCQGLAMVGEAAPSGSSTCSPWLDSDGGGETPPTGLIIGIVIGTVVVAVAAIVGIVWLTARHRRSTMGPGNRLGGAGTYISVGGTTTPVQSPSALYVQPQPTPAYAGTAAPPAYVDAPAVSYPAIPAAYAAQPNVPSL</sequence>
<keyword evidence="2" id="KW-1015">Disulfide bond</keyword>
<evidence type="ECO:0000259" key="5">
    <source>
        <dbReference type="SMART" id="SM00645"/>
    </source>
</evidence>
<evidence type="ECO:0000256" key="3">
    <source>
        <dbReference type="SAM" id="Phobius"/>
    </source>
</evidence>
<feature type="transmembrane region" description="Helical" evidence="3">
    <location>
        <begin position="450"/>
        <end position="472"/>
    </location>
</feature>
<dbReference type="InterPro" id="IPR000668">
    <property type="entry name" value="Peptidase_C1A_C"/>
</dbReference>
<evidence type="ECO:0000256" key="4">
    <source>
        <dbReference type="SAM" id="SignalP"/>
    </source>
</evidence>
<dbReference type="PROSITE" id="PS00139">
    <property type="entry name" value="THIOL_PROTEASE_CYS"/>
    <property type="match status" value="1"/>
</dbReference>
<dbReference type="InterPro" id="IPR025661">
    <property type="entry name" value="Pept_asp_AS"/>
</dbReference>
<dbReference type="GO" id="GO:0006508">
    <property type="term" value="P:proteolysis"/>
    <property type="evidence" value="ECO:0007669"/>
    <property type="project" value="UniProtKB-KW"/>
</dbReference>
<evidence type="ECO:0000256" key="1">
    <source>
        <dbReference type="ARBA" id="ARBA00008455"/>
    </source>
</evidence>
<keyword evidence="3" id="KW-0472">Membrane</keyword>
<comment type="similarity">
    <text evidence="1">Belongs to the peptidase C1 family.</text>
</comment>
<keyword evidence="3" id="KW-0812">Transmembrane</keyword>
<dbReference type="PRINTS" id="PR00705">
    <property type="entry name" value="PAPAIN"/>
</dbReference>
<keyword evidence="7" id="KW-1185">Reference proteome</keyword>
<dbReference type="GO" id="GO:0008233">
    <property type="term" value="F:peptidase activity"/>
    <property type="evidence" value="ECO:0007669"/>
    <property type="project" value="UniProtKB-KW"/>
</dbReference>
<keyword evidence="6" id="KW-0645">Protease</keyword>
<evidence type="ECO:0000313" key="7">
    <source>
        <dbReference type="Proteomes" id="UP001141327"/>
    </source>
</evidence>
<protein>
    <submittedName>
        <fullName evidence="6">Thiol protease aleurain</fullName>
    </submittedName>
</protein>
<feature type="domain" description="Peptidase C1A papain C-terminal" evidence="5">
    <location>
        <begin position="92"/>
        <end position="314"/>
    </location>
</feature>
<dbReference type="PROSITE" id="PS00640">
    <property type="entry name" value="THIOL_PROTEASE_ASN"/>
    <property type="match status" value="1"/>
</dbReference>
<keyword evidence="4" id="KW-0732">Signal</keyword>
<dbReference type="Gene3D" id="3.90.70.10">
    <property type="entry name" value="Cysteine proteinases"/>
    <property type="match status" value="1"/>
</dbReference>
<feature type="signal peptide" evidence="4">
    <location>
        <begin position="1"/>
        <end position="18"/>
    </location>
</feature>
<dbReference type="InterPro" id="IPR025660">
    <property type="entry name" value="Pept_his_AS"/>
</dbReference>
<dbReference type="Proteomes" id="UP001141327">
    <property type="component" value="Unassembled WGS sequence"/>
</dbReference>
<proteinExistence type="inferred from homology"/>
<keyword evidence="6" id="KW-0378">Hydrolase</keyword>
<accession>A0ABQ8UUF0</accession>
<dbReference type="PANTHER" id="PTHR12411">
    <property type="entry name" value="CYSTEINE PROTEASE FAMILY C1-RELATED"/>
    <property type="match status" value="1"/>
</dbReference>
<name>A0ABQ8UUF0_9EUKA</name>
<dbReference type="Pfam" id="PF00112">
    <property type="entry name" value="Peptidase_C1"/>
    <property type="match status" value="1"/>
</dbReference>
<dbReference type="InterPro" id="IPR000169">
    <property type="entry name" value="Pept_cys_AS"/>
</dbReference>
<dbReference type="SUPFAM" id="SSF54001">
    <property type="entry name" value="Cysteine proteinases"/>
    <property type="match status" value="1"/>
</dbReference>
<evidence type="ECO:0000256" key="2">
    <source>
        <dbReference type="ARBA" id="ARBA00023157"/>
    </source>
</evidence>
<organism evidence="6 7">
    <name type="scientific">Paratrimastix pyriformis</name>
    <dbReference type="NCBI Taxonomy" id="342808"/>
    <lineage>
        <taxon>Eukaryota</taxon>
        <taxon>Metamonada</taxon>
        <taxon>Preaxostyla</taxon>
        <taxon>Paratrimastigidae</taxon>
        <taxon>Paratrimastix</taxon>
    </lineage>
</organism>
<dbReference type="InterPro" id="IPR013128">
    <property type="entry name" value="Peptidase_C1A"/>
</dbReference>
<reference evidence="6" key="1">
    <citation type="journal article" date="2022" name="bioRxiv">
        <title>Genomics of Preaxostyla Flagellates Illuminates Evolutionary Transitions and the Path Towards Mitochondrial Loss.</title>
        <authorList>
            <person name="Novak L.V.F."/>
            <person name="Treitli S.C."/>
            <person name="Pyrih J."/>
            <person name="Halakuc P."/>
            <person name="Pipaliya S.V."/>
            <person name="Vacek V."/>
            <person name="Brzon O."/>
            <person name="Soukal P."/>
            <person name="Eme L."/>
            <person name="Dacks J.B."/>
            <person name="Karnkowska A."/>
            <person name="Elias M."/>
            <person name="Hampl V."/>
        </authorList>
    </citation>
    <scope>NUCLEOTIDE SEQUENCE</scope>
    <source>
        <strain evidence="6">RCP-MX</strain>
    </source>
</reference>
<dbReference type="SMART" id="SM00645">
    <property type="entry name" value="Pept_C1"/>
    <property type="match status" value="1"/>
</dbReference>
<evidence type="ECO:0000313" key="6">
    <source>
        <dbReference type="EMBL" id="KAJ4462473.1"/>
    </source>
</evidence>
<gene>
    <name evidence="6" type="ORF">PAPYR_1118</name>
</gene>
<dbReference type="PROSITE" id="PS00639">
    <property type="entry name" value="THIOL_PROTEASE_HIS"/>
    <property type="match status" value="1"/>
</dbReference>
<dbReference type="EMBL" id="JAPMOS010000003">
    <property type="protein sequence ID" value="KAJ4462473.1"/>
    <property type="molecule type" value="Genomic_DNA"/>
</dbReference>
<feature type="chain" id="PRO_5047127048" evidence="4">
    <location>
        <begin position="19"/>
        <end position="552"/>
    </location>
</feature>
<comment type="caution">
    <text evidence="6">The sequence shown here is derived from an EMBL/GenBank/DDBJ whole genome shotgun (WGS) entry which is preliminary data.</text>
</comment>
<dbReference type="InterPro" id="IPR038765">
    <property type="entry name" value="Papain-like_cys_pep_sf"/>
</dbReference>